<dbReference type="Proteomes" id="UP000663069">
    <property type="component" value="Chromosome"/>
</dbReference>
<reference evidence="2 3" key="1">
    <citation type="submission" date="2020-10" db="EMBL/GenBank/DDBJ databases">
        <title>Genome Sequencing of Rodentibacter spp. strain DSM111151.</title>
        <authorList>
            <person name="Benga L."/>
            <person name="Lautwein T."/>
        </authorList>
    </citation>
    <scope>NUCLEOTIDE SEQUENCE [LARGE SCALE GENOMIC DNA]</scope>
    <source>
        <strain evidence="2 3">DSM 111151</strain>
    </source>
</reference>
<keyword evidence="1" id="KW-1133">Transmembrane helix</keyword>
<sequence length="303" mass="35881">MSNEIEILLSEWNNCSRELKRVELKVDEIPFNSIPEISDLVSYLDGCFNFPILHITNIENVKKVLLEVRGFISNKIKFRGIEVREIQENDVKTIINLLERLKAEFLQIESIDFLIELQKFNLEFIDNEKKKIHERVSEIFGETTLPYLYSEFRRKGDEIRRQQENYTWAFFCLLFLMLIGGLLTINSASDIFSLFAKFFLFIPAVWSILFLSKRISECRKLEQTYMHKETVARSYLNFLEFFSRDYHLYEDLDKLKEIKFELTKIAIDSLGLNPALLLEKSSMEKIPMEELLIKITDKINTNK</sequence>
<gene>
    <name evidence="2" type="ORF">IHV77_10440</name>
</gene>
<feature type="transmembrane region" description="Helical" evidence="1">
    <location>
        <begin position="191"/>
        <end position="211"/>
    </location>
</feature>
<feature type="transmembrane region" description="Helical" evidence="1">
    <location>
        <begin position="165"/>
        <end position="185"/>
    </location>
</feature>
<evidence type="ECO:0000313" key="2">
    <source>
        <dbReference type="EMBL" id="QPB42306.1"/>
    </source>
</evidence>
<keyword evidence="1" id="KW-0472">Membrane</keyword>
<accession>A0ABX6V1W7</accession>
<evidence type="ECO:0000313" key="3">
    <source>
        <dbReference type="Proteomes" id="UP000663069"/>
    </source>
</evidence>
<dbReference type="RefSeq" id="WP_194811888.1">
    <property type="nucleotide sequence ID" value="NZ_CP063056.1"/>
</dbReference>
<evidence type="ECO:0000256" key="1">
    <source>
        <dbReference type="SAM" id="Phobius"/>
    </source>
</evidence>
<proteinExistence type="predicted"/>
<name>A0ABX6V1W7_9PAST</name>
<keyword evidence="3" id="KW-1185">Reference proteome</keyword>
<protein>
    <submittedName>
        <fullName evidence="2">Uncharacterized protein</fullName>
    </submittedName>
</protein>
<dbReference type="EMBL" id="CP063056">
    <property type="protein sequence ID" value="QPB42306.1"/>
    <property type="molecule type" value="Genomic_DNA"/>
</dbReference>
<organism evidence="2 3">
    <name type="scientific">Rodentibacter haemolyticus</name>
    <dbReference type="NCBI Taxonomy" id="2778911"/>
    <lineage>
        <taxon>Bacteria</taxon>
        <taxon>Pseudomonadati</taxon>
        <taxon>Pseudomonadota</taxon>
        <taxon>Gammaproteobacteria</taxon>
        <taxon>Pasteurellales</taxon>
        <taxon>Pasteurellaceae</taxon>
        <taxon>Rodentibacter</taxon>
    </lineage>
</organism>
<keyword evidence="1" id="KW-0812">Transmembrane</keyword>